<dbReference type="Proteomes" id="UP000246702">
    <property type="component" value="Unassembled WGS sequence"/>
</dbReference>
<sequence length="174" mass="19885">MEVAFPCYAFDCASACKEVMKTLVYTSTGHIAENNSTNIKQMHTPPRVLQQLNAARGRLRNILHKGLFEKLGEIVAEGSCPFWPLEESLKHKSIDDIIAQLHLFDPTKMRYEEQASKDPDRREPRCCTCGHNWSYVVIVAAARVTKYFDGFCLYYIDSSKNLCEGGDQDDDYRH</sequence>
<gene>
    <name evidence="1" type="ORF">BO94DRAFT_626620</name>
</gene>
<accession>A0A317VWQ4</accession>
<dbReference type="GeneID" id="37119510"/>
<evidence type="ECO:0000313" key="2">
    <source>
        <dbReference type="Proteomes" id="UP000246702"/>
    </source>
</evidence>
<organism evidence="1 2">
    <name type="scientific">Aspergillus sclerotioniger CBS 115572</name>
    <dbReference type="NCBI Taxonomy" id="1450535"/>
    <lineage>
        <taxon>Eukaryota</taxon>
        <taxon>Fungi</taxon>
        <taxon>Dikarya</taxon>
        <taxon>Ascomycota</taxon>
        <taxon>Pezizomycotina</taxon>
        <taxon>Eurotiomycetes</taxon>
        <taxon>Eurotiomycetidae</taxon>
        <taxon>Eurotiales</taxon>
        <taxon>Aspergillaceae</taxon>
        <taxon>Aspergillus</taxon>
        <taxon>Aspergillus subgen. Circumdati</taxon>
    </lineage>
</organism>
<reference evidence="1 2" key="1">
    <citation type="submission" date="2016-12" db="EMBL/GenBank/DDBJ databases">
        <title>The genomes of Aspergillus section Nigri reveals drivers in fungal speciation.</title>
        <authorList>
            <consortium name="DOE Joint Genome Institute"/>
            <person name="Vesth T.C."/>
            <person name="Nybo J."/>
            <person name="Theobald S."/>
            <person name="Brandl J."/>
            <person name="Frisvad J.C."/>
            <person name="Nielsen K.F."/>
            <person name="Lyhne E.K."/>
            <person name="Kogle M.E."/>
            <person name="Kuo A."/>
            <person name="Riley R."/>
            <person name="Clum A."/>
            <person name="Nolan M."/>
            <person name="Lipzen A."/>
            <person name="Salamov A."/>
            <person name="Henrissat B."/>
            <person name="Wiebenga A."/>
            <person name="De Vries R.P."/>
            <person name="Grigoriev I.V."/>
            <person name="Mortensen U.H."/>
            <person name="Andersen M.R."/>
            <person name="Baker S.E."/>
        </authorList>
    </citation>
    <scope>NUCLEOTIDE SEQUENCE [LARGE SCALE GENOMIC DNA]</scope>
    <source>
        <strain evidence="1 2">CBS 115572</strain>
    </source>
</reference>
<keyword evidence="2" id="KW-1185">Reference proteome</keyword>
<dbReference type="STRING" id="1450535.A0A317VWQ4"/>
<proteinExistence type="predicted"/>
<protein>
    <submittedName>
        <fullName evidence="1">Uncharacterized protein</fullName>
    </submittedName>
</protein>
<dbReference type="EMBL" id="MSFK01000025">
    <property type="protein sequence ID" value="PWY78019.1"/>
    <property type="molecule type" value="Genomic_DNA"/>
</dbReference>
<comment type="caution">
    <text evidence="1">The sequence shown here is derived from an EMBL/GenBank/DDBJ whole genome shotgun (WGS) entry which is preliminary data.</text>
</comment>
<dbReference type="AlphaFoldDB" id="A0A317VWQ4"/>
<dbReference type="RefSeq" id="XP_025464531.1">
    <property type="nucleotide sequence ID" value="XM_025617367.1"/>
</dbReference>
<name>A0A317VWQ4_9EURO</name>
<evidence type="ECO:0000313" key="1">
    <source>
        <dbReference type="EMBL" id="PWY78019.1"/>
    </source>
</evidence>
<dbReference type="OrthoDB" id="268428at2759"/>